<comment type="caution">
    <text evidence="2">The sequence shown here is derived from an EMBL/GenBank/DDBJ whole genome shotgun (WGS) entry which is preliminary data.</text>
</comment>
<proteinExistence type="predicted"/>
<dbReference type="EMBL" id="JAAGAX010000013">
    <property type="protein sequence ID" value="KAF2295255.1"/>
    <property type="molecule type" value="Genomic_DNA"/>
</dbReference>
<feature type="region of interest" description="Disordered" evidence="1">
    <location>
        <begin position="1"/>
        <end position="74"/>
    </location>
</feature>
<gene>
    <name evidence="2" type="ORF">GH714_032335</name>
</gene>
<name>A0A6A6L479_HEVBR</name>
<accession>A0A6A6L479</accession>
<evidence type="ECO:0000313" key="3">
    <source>
        <dbReference type="Proteomes" id="UP000467840"/>
    </source>
</evidence>
<keyword evidence="3" id="KW-1185">Reference proteome</keyword>
<dbReference type="Proteomes" id="UP000467840">
    <property type="component" value="Chromosome 7"/>
</dbReference>
<evidence type="ECO:0000313" key="2">
    <source>
        <dbReference type="EMBL" id="KAF2295255.1"/>
    </source>
</evidence>
<reference evidence="2 3" key="1">
    <citation type="journal article" date="2020" name="Mol. Plant">
        <title>The Chromosome-Based Rubber Tree Genome Provides New Insights into Spurge Genome Evolution and Rubber Biosynthesis.</title>
        <authorList>
            <person name="Liu J."/>
            <person name="Shi C."/>
            <person name="Shi C.C."/>
            <person name="Li W."/>
            <person name="Zhang Q.J."/>
            <person name="Zhang Y."/>
            <person name="Li K."/>
            <person name="Lu H.F."/>
            <person name="Shi C."/>
            <person name="Zhu S.T."/>
            <person name="Xiao Z.Y."/>
            <person name="Nan H."/>
            <person name="Yue Y."/>
            <person name="Zhu X.G."/>
            <person name="Wu Y."/>
            <person name="Hong X.N."/>
            <person name="Fan G.Y."/>
            <person name="Tong Y."/>
            <person name="Zhang D."/>
            <person name="Mao C.L."/>
            <person name="Liu Y.L."/>
            <person name="Hao S.J."/>
            <person name="Liu W.Q."/>
            <person name="Lv M.Q."/>
            <person name="Zhang H.B."/>
            <person name="Liu Y."/>
            <person name="Hu-Tang G.R."/>
            <person name="Wang J.P."/>
            <person name="Wang J.H."/>
            <person name="Sun Y.H."/>
            <person name="Ni S.B."/>
            <person name="Chen W.B."/>
            <person name="Zhang X.C."/>
            <person name="Jiao Y.N."/>
            <person name="Eichler E.E."/>
            <person name="Li G.H."/>
            <person name="Liu X."/>
            <person name="Gao L.Z."/>
        </authorList>
    </citation>
    <scope>NUCLEOTIDE SEQUENCE [LARGE SCALE GENOMIC DNA]</scope>
    <source>
        <strain evidence="3">cv. GT1</strain>
        <tissue evidence="2">Leaf</tissue>
    </source>
</reference>
<evidence type="ECO:0000256" key="1">
    <source>
        <dbReference type="SAM" id="MobiDB-lite"/>
    </source>
</evidence>
<sequence length="74" mass="8016">MEDERVYREVSNGQVREESASGRKSKGKGNQSQQVISVNGVPESHATSVSQEIGDDVPYSTIPPKVQSLDTDVP</sequence>
<dbReference type="AlphaFoldDB" id="A0A6A6L479"/>
<feature type="compositionally biased region" description="Polar residues" evidence="1">
    <location>
        <begin position="28"/>
        <end position="37"/>
    </location>
</feature>
<protein>
    <submittedName>
        <fullName evidence="2">Uncharacterized protein</fullName>
    </submittedName>
</protein>
<organism evidence="2 3">
    <name type="scientific">Hevea brasiliensis</name>
    <name type="common">Para rubber tree</name>
    <name type="synonym">Siphonia brasiliensis</name>
    <dbReference type="NCBI Taxonomy" id="3981"/>
    <lineage>
        <taxon>Eukaryota</taxon>
        <taxon>Viridiplantae</taxon>
        <taxon>Streptophyta</taxon>
        <taxon>Embryophyta</taxon>
        <taxon>Tracheophyta</taxon>
        <taxon>Spermatophyta</taxon>
        <taxon>Magnoliopsida</taxon>
        <taxon>eudicotyledons</taxon>
        <taxon>Gunneridae</taxon>
        <taxon>Pentapetalae</taxon>
        <taxon>rosids</taxon>
        <taxon>fabids</taxon>
        <taxon>Malpighiales</taxon>
        <taxon>Euphorbiaceae</taxon>
        <taxon>Crotonoideae</taxon>
        <taxon>Micrandreae</taxon>
        <taxon>Hevea</taxon>
    </lineage>
</organism>